<dbReference type="InterPro" id="IPR021414">
    <property type="entry name" value="DUF3054"/>
</dbReference>
<dbReference type="PANTHER" id="PTHR35283">
    <property type="entry name" value="T12C22.21 PROTEIN"/>
    <property type="match status" value="1"/>
</dbReference>
<evidence type="ECO:0000256" key="1">
    <source>
        <dbReference type="SAM" id="Phobius"/>
    </source>
</evidence>
<keyword evidence="1" id="KW-1133">Transmembrane helix</keyword>
<feature type="transmembrane region" description="Helical" evidence="1">
    <location>
        <begin position="33"/>
        <end position="58"/>
    </location>
</feature>
<dbReference type="Pfam" id="PF11255">
    <property type="entry name" value="DUF3054"/>
    <property type="match status" value="1"/>
</dbReference>
<dbReference type="AlphaFoldDB" id="A0A3M8CGY3"/>
<dbReference type="Proteomes" id="UP000281915">
    <property type="component" value="Unassembled WGS sequence"/>
</dbReference>
<gene>
    <name evidence="2" type="ORF">EDM58_20470</name>
</gene>
<comment type="caution">
    <text evidence="2">The sequence shown here is derived from an EMBL/GenBank/DDBJ whole genome shotgun (WGS) entry which is preliminary data.</text>
</comment>
<protein>
    <submittedName>
        <fullName evidence="2">DUF3054 domain-containing protein</fullName>
    </submittedName>
</protein>
<evidence type="ECO:0000313" key="3">
    <source>
        <dbReference type="Proteomes" id="UP000281915"/>
    </source>
</evidence>
<name>A0A3M8CGY3_9BACL</name>
<reference evidence="2 3" key="1">
    <citation type="submission" date="2018-10" db="EMBL/GenBank/DDBJ databases">
        <title>Phylogenomics of Brevibacillus.</title>
        <authorList>
            <person name="Dunlap C."/>
        </authorList>
    </citation>
    <scope>NUCLEOTIDE SEQUENCE [LARGE SCALE GENOMIC DNA]</scope>
    <source>
        <strain evidence="2 3">JCM 15085</strain>
    </source>
</reference>
<dbReference type="PANTHER" id="PTHR35283:SF3">
    <property type="entry name" value="T12C22.21 PROTEIN"/>
    <property type="match status" value="1"/>
</dbReference>
<evidence type="ECO:0000313" key="2">
    <source>
        <dbReference type="EMBL" id="RNB74075.1"/>
    </source>
</evidence>
<dbReference type="EMBL" id="RHHT01000053">
    <property type="protein sequence ID" value="RNB74075.1"/>
    <property type="molecule type" value="Genomic_DNA"/>
</dbReference>
<proteinExistence type="predicted"/>
<dbReference type="RefSeq" id="WP_122914968.1">
    <property type="nucleotide sequence ID" value="NZ_RHHT01000053.1"/>
</dbReference>
<feature type="transmembrane region" description="Helical" evidence="1">
    <location>
        <begin position="106"/>
        <end position="128"/>
    </location>
</feature>
<keyword evidence="1" id="KW-0812">Transmembrane</keyword>
<feature type="transmembrane region" description="Helical" evidence="1">
    <location>
        <begin position="70"/>
        <end position="94"/>
    </location>
</feature>
<feature type="transmembrane region" description="Helical" evidence="1">
    <location>
        <begin position="7"/>
        <end position="27"/>
    </location>
</feature>
<sequence length="137" mass="15748">MGHRIMPAGYVLFAGDLVAFWLFVYIGKGIHQLPITFLGMLETLAPFLLAWLVASFLLKSYYNKRYMTVWSNLLSTFLTWTLAAPIGLLLRSWWTGASLTWIFAEVTYLVTFVFLLGWRVPFAVVYAVRGRMQRIEG</sequence>
<keyword evidence="1" id="KW-0472">Membrane</keyword>
<accession>A0A3M8CGY3</accession>
<organism evidence="2 3">
    <name type="scientific">Brevibacillus panacihumi</name>
    <dbReference type="NCBI Taxonomy" id="497735"/>
    <lineage>
        <taxon>Bacteria</taxon>
        <taxon>Bacillati</taxon>
        <taxon>Bacillota</taxon>
        <taxon>Bacilli</taxon>
        <taxon>Bacillales</taxon>
        <taxon>Paenibacillaceae</taxon>
        <taxon>Brevibacillus</taxon>
    </lineage>
</organism>